<dbReference type="GO" id="GO:0015192">
    <property type="term" value="F:L-phenylalanine transmembrane transporter activity"/>
    <property type="evidence" value="ECO:0007669"/>
    <property type="project" value="TreeGrafter"/>
</dbReference>
<keyword evidence="1" id="KW-0813">Transport</keyword>
<accession>A0A7C1FFA1</accession>
<dbReference type="SMART" id="SM00382">
    <property type="entry name" value="AAA"/>
    <property type="match status" value="1"/>
</dbReference>
<dbReference type="InterPro" id="IPR051120">
    <property type="entry name" value="ABC_AA/LPS_Transport"/>
</dbReference>
<dbReference type="PANTHER" id="PTHR45772">
    <property type="entry name" value="CONSERVED COMPONENT OF ABC TRANSPORTER FOR NATURAL AMINO ACIDS-RELATED"/>
    <property type="match status" value="1"/>
</dbReference>
<dbReference type="GO" id="GO:1903806">
    <property type="term" value="P:L-isoleucine import across plasma membrane"/>
    <property type="evidence" value="ECO:0007669"/>
    <property type="project" value="TreeGrafter"/>
</dbReference>
<dbReference type="FunFam" id="3.40.50.300:FF:000421">
    <property type="entry name" value="Branched-chain amino acid ABC transporter ATP-binding protein"/>
    <property type="match status" value="1"/>
</dbReference>
<proteinExistence type="predicted"/>
<keyword evidence="3 5" id="KW-0067">ATP-binding</keyword>
<dbReference type="Pfam" id="PF12399">
    <property type="entry name" value="BCA_ABC_TP_C"/>
    <property type="match status" value="1"/>
</dbReference>
<sequence length="263" mass="29428">MPAILELEKITKRFGGLVAVNAVDLRFEKGSISSVIGPNGAGKTTIFNIITGIYRPDEGDVRFEGSSIVGKRPDQITALGMCRTFQNIRLFNNMTVLENILVGAHTRTPSTTWGAVLRTRHFKEAEEEARQEALRLLRFVELPRGLGDQLARNLPYGQQRRVEIARALASKPKLLLLDEPTAGMNPQETESAMRLFRRLRDELGITVVLIEHDMKVVMGISERVSVIDYGQKIAEGTPEEVRKDQRVIEAYLGRSAMIESVTR</sequence>
<evidence type="ECO:0000313" key="5">
    <source>
        <dbReference type="EMBL" id="HDX31512.1"/>
    </source>
</evidence>
<protein>
    <submittedName>
        <fullName evidence="5">ABC transporter ATP-binding protein</fullName>
    </submittedName>
</protein>
<reference evidence="5" key="1">
    <citation type="journal article" date="2020" name="mSystems">
        <title>Genome- and Community-Level Interaction Insights into Carbon Utilization and Element Cycling Functions of Hydrothermarchaeota in Hydrothermal Sediment.</title>
        <authorList>
            <person name="Zhou Z."/>
            <person name="Liu Y."/>
            <person name="Xu W."/>
            <person name="Pan J."/>
            <person name="Luo Z.H."/>
            <person name="Li M."/>
        </authorList>
    </citation>
    <scope>NUCLEOTIDE SEQUENCE [LARGE SCALE GENOMIC DNA]</scope>
    <source>
        <strain evidence="5">SpSt-289</strain>
    </source>
</reference>
<dbReference type="GO" id="GO:0005304">
    <property type="term" value="F:L-valine transmembrane transporter activity"/>
    <property type="evidence" value="ECO:0007669"/>
    <property type="project" value="TreeGrafter"/>
</dbReference>
<dbReference type="GO" id="GO:0005524">
    <property type="term" value="F:ATP binding"/>
    <property type="evidence" value="ECO:0007669"/>
    <property type="project" value="UniProtKB-KW"/>
</dbReference>
<dbReference type="InterPro" id="IPR027417">
    <property type="entry name" value="P-loop_NTPase"/>
</dbReference>
<feature type="domain" description="ABC transporter" evidence="4">
    <location>
        <begin position="5"/>
        <end position="254"/>
    </location>
</feature>
<keyword evidence="2" id="KW-0547">Nucleotide-binding</keyword>
<evidence type="ECO:0000256" key="2">
    <source>
        <dbReference type="ARBA" id="ARBA00022741"/>
    </source>
</evidence>
<dbReference type="Gene3D" id="3.40.50.300">
    <property type="entry name" value="P-loop containing nucleotide triphosphate hydrolases"/>
    <property type="match status" value="1"/>
</dbReference>
<dbReference type="InterPro" id="IPR003439">
    <property type="entry name" value="ABC_transporter-like_ATP-bd"/>
</dbReference>
<dbReference type="PANTHER" id="PTHR45772:SF7">
    <property type="entry name" value="AMINO ACID ABC TRANSPORTER ATP-BINDING PROTEIN"/>
    <property type="match status" value="1"/>
</dbReference>
<dbReference type="PROSITE" id="PS50893">
    <property type="entry name" value="ABC_TRANSPORTER_2"/>
    <property type="match status" value="1"/>
</dbReference>
<name>A0A7C1FFA1_9CHLR</name>
<dbReference type="GO" id="GO:0015188">
    <property type="term" value="F:L-isoleucine transmembrane transporter activity"/>
    <property type="evidence" value="ECO:0007669"/>
    <property type="project" value="TreeGrafter"/>
</dbReference>
<comment type="caution">
    <text evidence="5">The sequence shown here is derived from an EMBL/GenBank/DDBJ whole genome shotgun (WGS) entry which is preliminary data.</text>
</comment>
<dbReference type="SUPFAM" id="SSF52540">
    <property type="entry name" value="P-loop containing nucleoside triphosphate hydrolases"/>
    <property type="match status" value="1"/>
</dbReference>
<evidence type="ECO:0000256" key="3">
    <source>
        <dbReference type="ARBA" id="ARBA00022840"/>
    </source>
</evidence>
<dbReference type="InterPro" id="IPR003593">
    <property type="entry name" value="AAA+_ATPase"/>
</dbReference>
<dbReference type="GO" id="GO:1903805">
    <property type="term" value="P:L-valine import across plasma membrane"/>
    <property type="evidence" value="ECO:0007669"/>
    <property type="project" value="TreeGrafter"/>
</dbReference>
<dbReference type="Pfam" id="PF00005">
    <property type="entry name" value="ABC_tran"/>
    <property type="match status" value="1"/>
</dbReference>
<dbReference type="GO" id="GO:0005886">
    <property type="term" value="C:plasma membrane"/>
    <property type="evidence" value="ECO:0007669"/>
    <property type="project" value="TreeGrafter"/>
</dbReference>
<dbReference type="GO" id="GO:0015808">
    <property type="term" value="P:L-alanine transport"/>
    <property type="evidence" value="ECO:0007669"/>
    <property type="project" value="TreeGrafter"/>
</dbReference>
<dbReference type="GO" id="GO:0042941">
    <property type="term" value="P:D-alanine transmembrane transport"/>
    <property type="evidence" value="ECO:0007669"/>
    <property type="project" value="TreeGrafter"/>
</dbReference>
<evidence type="ECO:0000256" key="1">
    <source>
        <dbReference type="ARBA" id="ARBA00022448"/>
    </source>
</evidence>
<evidence type="ECO:0000259" key="4">
    <source>
        <dbReference type="PROSITE" id="PS50893"/>
    </source>
</evidence>
<dbReference type="InterPro" id="IPR032823">
    <property type="entry name" value="BCA_ABC_TP_C"/>
</dbReference>
<dbReference type="CDD" id="cd03219">
    <property type="entry name" value="ABC_Mj1267_LivG_branched"/>
    <property type="match status" value="1"/>
</dbReference>
<dbReference type="EMBL" id="DSMG01000084">
    <property type="protein sequence ID" value="HDX31512.1"/>
    <property type="molecule type" value="Genomic_DNA"/>
</dbReference>
<gene>
    <name evidence="5" type="ORF">ENQ20_08450</name>
</gene>
<dbReference type="GO" id="GO:0016887">
    <property type="term" value="F:ATP hydrolysis activity"/>
    <property type="evidence" value="ECO:0007669"/>
    <property type="project" value="InterPro"/>
</dbReference>
<dbReference type="AlphaFoldDB" id="A0A7C1FFA1"/>
<organism evidence="5">
    <name type="scientific">Caldilinea aerophila</name>
    <dbReference type="NCBI Taxonomy" id="133453"/>
    <lineage>
        <taxon>Bacteria</taxon>
        <taxon>Bacillati</taxon>
        <taxon>Chloroflexota</taxon>
        <taxon>Caldilineae</taxon>
        <taxon>Caldilineales</taxon>
        <taxon>Caldilineaceae</taxon>
        <taxon>Caldilinea</taxon>
    </lineage>
</organism>